<dbReference type="GO" id="GO:0006508">
    <property type="term" value="P:proteolysis"/>
    <property type="evidence" value="ECO:0007669"/>
    <property type="project" value="UniProtKB-KW"/>
</dbReference>
<feature type="binding site" evidence="6">
    <location>
        <position position="148"/>
    </location>
    <ligand>
        <name>Zn(2+)</name>
        <dbReference type="ChEBI" id="CHEBI:29105"/>
        <note>catalytic</note>
    </ligand>
</feature>
<dbReference type="Gene3D" id="3.40.390.10">
    <property type="entry name" value="Collagenase (Catalytic Domain)"/>
    <property type="match status" value="1"/>
</dbReference>
<dbReference type="InterPro" id="IPR001506">
    <property type="entry name" value="Peptidase_M12A"/>
</dbReference>
<gene>
    <name evidence="9" type="ORF">OTU49_010716</name>
</gene>
<name>A0AAW0W778_CHEQU</name>
<keyword evidence="1 6" id="KW-0645">Protease</keyword>
<organism evidence="9 10">
    <name type="scientific">Cherax quadricarinatus</name>
    <name type="common">Australian red claw crayfish</name>
    <dbReference type="NCBI Taxonomy" id="27406"/>
    <lineage>
        <taxon>Eukaryota</taxon>
        <taxon>Metazoa</taxon>
        <taxon>Ecdysozoa</taxon>
        <taxon>Arthropoda</taxon>
        <taxon>Crustacea</taxon>
        <taxon>Multicrustacea</taxon>
        <taxon>Malacostraca</taxon>
        <taxon>Eumalacostraca</taxon>
        <taxon>Eucarida</taxon>
        <taxon>Decapoda</taxon>
        <taxon>Pleocyemata</taxon>
        <taxon>Astacidea</taxon>
        <taxon>Parastacoidea</taxon>
        <taxon>Parastacidae</taxon>
        <taxon>Cherax</taxon>
    </lineage>
</organism>
<dbReference type="Proteomes" id="UP001445076">
    <property type="component" value="Unassembled WGS sequence"/>
</dbReference>
<evidence type="ECO:0000259" key="8">
    <source>
        <dbReference type="PROSITE" id="PS51864"/>
    </source>
</evidence>
<keyword evidence="3 6" id="KW-0378">Hydrolase</keyword>
<feature type="domain" description="Peptidase M12A" evidence="8">
    <location>
        <begin position="53"/>
        <end position="250"/>
    </location>
</feature>
<dbReference type="InterPro" id="IPR024079">
    <property type="entry name" value="MetalloPept_cat_dom_sf"/>
</dbReference>
<evidence type="ECO:0000256" key="6">
    <source>
        <dbReference type="PROSITE-ProRule" id="PRU01211"/>
    </source>
</evidence>
<evidence type="ECO:0000256" key="2">
    <source>
        <dbReference type="ARBA" id="ARBA00022723"/>
    </source>
</evidence>
<evidence type="ECO:0000256" key="1">
    <source>
        <dbReference type="ARBA" id="ARBA00022670"/>
    </source>
</evidence>
<comment type="caution">
    <text evidence="9">The sequence shown here is derived from an EMBL/GenBank/DDBJ whole genome shotgun (WGS) entry which is preliminary data.</text>
</comment>
<keyword evidence="5 6" id="KW-0482">Metalloprotease</keyword>
<dbReference type="EC" id="3.4.24.-" evidence="7"/>
<dbReference type="SMART" id="SM00235">
    <property type="entry name" value="ZnMc"/>
    <property type="match status" value="1"/>
</dbReference>
<keyword evidence="6" id="KW-1015">Disulfide bond</keyword>
<dbReference type="SUPFAM" id="SSF55486">
    <property type="entry name" value="Metalloproteases ('zincins'), catalytic domain"/>
    <property type="match status" value="1"/>
</dbReference>
<dbReference type="PANTHER" id="PTHR10127:SF780">
    <property type="entry name" value="METALLOENDOPEPTIDASE"/>
    <property type="match status" value="1"/>
</dbReference>
<dbReference type="PROSITE" id="PS51864">
    <property type="entry name" value="ASTACIN"/>
    <property type="match status" value="1"/>
</dbReference>
<keyword evidence="2 6" id="KW-0479">Metal-binding</keyword>
<proteinExistence type="predicted"/>
<feature type="active site" evidence="6">
    <location>
        <position position="145"/>
    </location>
</feature>
<evidence type="ECO:0000313" key="10">
    <source>
        <dbReference type="Proteomes" id="UP001445076"/>
    </source>
</evidence>
<comment type="caution">
    <text evidence="6">Lacks conserved residue(s) required for the propagation of feature annotation.</text>
</comment>
<feature type="binding site" evidence="6">
    <location>
        <position position="144"/>
    </location>
    <ligand>
        <name>Zn(2+)</name>
        <dbReference type="ChEBI" id="CHEBI:29105"/>
        <note>catalytic</note>
    </ligand>
</feature>
<dbReference type="PRINTS" id="PR00480">
    <property type="entry name" value="ASTACIN"/>
</dbReference>
<dbReference type="EMBL" id="JARKIK010000083">
    <property type="protein sequence ID" value="KAK8725141.1"/>
    <property type="molecule type" value="Genomic_DNA"/>
</dbReference>
<feature type="signal peptide" evidence="7">
    <location>
        <begin position="1"/>
        <end position="19"/>
    </location>
</feature>
<accession>A0AAW0W778</accession>
<dbReference type="GO" id="GO:0008270">
    <property type="term" value="F:zinc ion binding"/>
    <property type="evidence" value="ECO:0007669"/>
    <property type="project" value="UniProtKB-UniRule"/>
</dbReference>
<comment type="cofactor">
    <cofactor evidence="6 7">
        <name>Zn(2+)</name>
        <dbReference type="ChEBI" id="CHEBI:29105"/>
    </cofactor>
    <text evidence="6 7">Binds 1 zinc ion per subunit.</text>
</comment>
<evidence type="ECO:0000256" key="3">
    <source>
        <dbReference type="ARBA" id="ARBA00022801"/>
    </source>
</evidence>
<dbReference type="AlphaFoldDB" id="A0AAW0W778"/>
<dbReference type="InterPro" id="IPR006026">
    <property type="entry name" value="Peptidase_Metallo"/>
</dbReference>
<evidence type="ECO:0000256" key="4">
    <source>
        <dbReference type="ARBA" id="ARBA00022833"/>
    </source>
</evidence>
<keyword evidence="7" id="KW-0732">Signal</keyword>
<evidence type="ECO:0000256" key="7">
    <source>
        <dbReference type="RuleBase" id="RU361183"/>
    </source>
</evidence>
<dbReference type="GO" id="GO:0004222">
    <property type="term" value="F:metalloendopeptidase activity"/>
    <property type="evidence" value="ECO:0007669"/>
    <property type="project" value="UniProtKB-UniRule"/>
</dbReference>
<keyword evidence="4 6" id="KW-0862">Zinc</keyword>
<feature type="non-terminal residue" evidence="9">
    <location>
        <position position="286"/>
    </location>
</feature>
<feature type="chain" id="PRO_5043101102" description="Metalloendopeptidase" evidence="7">
    <location>
        <begin position="20"/>
        <end position="286"/>
    </location>
</feature>
<keyword evidence="10" id="KW-1185">Reference proteome</keyword>
<feature type="binding site" evidence="6">
    <location>
        <position position="154"/>
    </location>
    <ligand>
        <name>Zn(2+)</name>
        <dbReference type="ChEBI" id="CHEBI:29105"/>
        <note>catalytic</note>
    </ligand>
</feature>
<dbReference type="Pfam" id="PF01400">
    <property type="entry name" value="Astacin"/>
    <property type="match status" value="1"/>
</dbReference>
<feature type="disulfide bond" evidence="6">
    <location>
        <begin position="94"/>
        <end position="249"/>
    </location>
</feature>
<dbReference type="PANTHER" id="PTHR10127">
    <property type="entry name" value="DISCOIDIN, CUB, EGF, LAMININ , AND ZINC METALLOPROTEASE DOMAIN CONTAINING"/>
    <property type="match status" value="1"/>
</dbReference>
<sequence>MVFKTILAIVLVWCWSVCGGSVGMSGEDKCLYDTILEDEQYAHPDADIDSIVDQLRYVNKRWPNNTMGVYMADINEIYHPTILMAMEYLSNVTCVKFVNSTPGVPEVVLKVGLGCGSFVGYRGIPKQSLDMYDTCFLTMGVVMHELMHATGLYHHHSRPDRDEYIFVNESNIQQDSLHNYRKYAKGHGLLTTMGLPYDYQSILHYPAFGFPKDDKYPVITVIRDFPISPGQRVSPTRIDIAGINRYYECWDHYLGDDIPGAMPYKEWHSNYMMYFKPQYNKILSSD</sequence>
<reference evidence="9 10" key="1">
    <citation type="journal article" date="2024" name="BMC Genomics">
        <title>Genome assembly of redclaw crayfish (Cherax quadricarinatus) provides insights into its immune adaptation and hypoxia tolerance.</title>
        <authorList>
            <person name="Liu Z."/>
            <person name="Zheng J."/>
            <person name="Li H."/>
            <person name="Fang K."/>
            <person name="Wang S."/>
            <person name="He J."/>
            <person name="Zhou D."/>
            <person name="Weng S."/>
            <person name="Chi M."/>
            <person name="Gu Z."/>
            <person name="He J."/>
            <person name="Li F."/>
            <person name="Wang M."/>
        </authorList>
    </citation>
    <scope>NUCLEOTIDE SEQUENCE [LARGE SCALE GENOMIC DNA]</scope>
    <source>
        <strain evidence="9">ZL_2023a</strain>
    </source>
</reference>
<evidence type="ECO:0000256" key="5">
    <source>
        <dbReference type="ARBA" id="ARBA00023049"/>
    </source>
</evidence>
<protein>
    <recommendedName>
        <fullName evidence="7">Metalloendopeptidase</fullName>
        <ecNumber evidence="7">3.4.24.-</ecNumber>
    </recommendedName>
</protein>
<evidence type="ECO:0000313" key="9">
    <source>
        <dbReference type="EMBL" id="KAK8725141.1"/>
    </source>
</evidence>